<evidence type="ECO:0000313" key="3">
    <source>
        <dbReference type="Proteomes" id="UP000093000"/>
    </source>
</evidence>
<dbReference type="Proteomes" id="UP000093000">
    <property type="component" value="Unassembled WGS sequence"/>
</dbReference>
<dbReference type="PANTHER" id="PTHR46512">
    <property type="entry name" value="PEPTIDYLPROLYL ISOMERASE"/>
    <property type="match status" value="1"/>
</dbReference>
<evidence type="ECO:0000256" key="1">
    <source>
        <dbReference type="PROSITE-ProRule" id="PRU00339"/>
    </source>
</evidence>
<dbReference type="STRING" id="101091.A0A1C7NC99"/>
<evidence type="ECO:0000313" key="2">
    <source>
        <dbReference type="EMBL" id="OBZ86618.1"/>
    </source>
</evidence>
<feature type="repeat" description="TPR" evidence="1">
    <location>
        <begin position="96"/>
        <end position="129"/>
    </location>
</feature>
<dbReference type="Gene3D" id="1.25.40.10">
    <property type="entry name" value="Tetratricopeptide repeat domain"/>
    <property type="match status" value="1"/>
</dbReference>
<reference evidence="2 3" key="1">
    <citation type="submission" date="2016-03" db="EMBL/GenBank/DDBJ databases">
        <title>Choanephora cucurbitarum.</title>
        <authorList>
            <person name="Min B."/>
            <person name="Park H."/>
            <person name="Park J.-H."/>
            <person name="Shin H.-D."/>
            <person name="Choi I.-G."/>
        </authorList>
    </citation>
    <scope>NUCLEOTIDE SEQUENCE [LARGE SCALE GENOMIC DNA]</scope>
    <source>
        <strain evidence="2 3">KUS-F28377</strain>
    </source>
</reference>
<keyword evidence="1" id="KW-0802">TPR repeat</keyword>
<dbReference type="InterPro" id="IPR011990">
    <property type="entry name" value="TPR-like_helical_dom_sf"/>
</dbReference>
<dbReference type="InterPro" id="IPR019734">
    <property type="entry name" value="TPR_rpt"/>
</dbReference>
<dbReference type="SMART" id="SM00028">
    <property type="entry name" value="TPR"/>
    <property type="match status" value="3"/>
</dbReference>
<accession>A0A1C7NC99</accession>
<proteinExistence type="predicted"/>
<dbReference type="InParanoid" id="A0A1C7NC99"/>
<dbReference type="AlphaFoldDB" id="A0A1C7NC99"/>
<dbReference type="SUPFAM" id="SSF48452">
    <property type="entry name" value="TPR-like"/>
    <property type="match status" value="1"/>
</dbReference>
<dbReference type="EMBL" id="LUGH01000285">
    <property type="protein sequence ID" value="OBZ86618.1"/>
    <property type="molecule type" value="Genomic_DNA"/>
</dbReference>
<sequence length="167" mass="19455">MESAQKTFDQGVELRLKGNEAFKNQDFKQALQHYYSALLYLKAVGGREFESQFKAKSQEQLVMIYNNMCAVFARQDNWERVLFYAKKANELDPNNLKSKFRMGQAHIRLENIEEAKALLEEVLKQNPNDGLVKQELAKVSVANKKMDDREKMIYRAMMSKMAYGQKD</sequence>
<keyword evidence="2" id="KW-0413">Isomerase</keyword>
<gene>
    <name evidence="2" type="primary">CYP40</name>
    <name evidence="2" type="ORF">A0J61_05332</name>
</gene>
<dbReference type="InterPro" id="IPR050754">
    <property type="entry name" value="FKBP4/5/8-like"/>
</dbReference>
<name>A0A1C7NC99_9FUNG</name>
<dbReference type="PROSITE" id="PS50005">
    <property type="entry name" value="TPR"/>
    <property type="match status" value="1"/>
</dbReference>
<protein>
    <submittedName>
        <fullName evidence="2">Peptidyl-prolyl cis-trans isomerase CYP40</fullName>
    </submittedName>
</protein>
<organism evidence="2 3">
    <name type="scientific">Choanephora cucurbitarum</name>
    <dbReference type="NCBI Taxonomy" id="101091"/>
    <lineage>
        <taxon>Eukaryota</taxon>
        <taxon>Fungi</taxon>
        <taxon>Fungi incertae sedis</taxon>
        <taxon>Mucoromycota</taxon>
        <taxon>Mucoromycotina</taxon>
        <taxon>Mucoromycetes</taxon>
        <taxon>Mucorales</taxon>
        <taxon>Mucorineae</taxon>
        <taxon>Choanephoraceae</taxon>
        <taxon>Choanephoroideae</taxon>
        <taxon>Choanephora</taxon>
    </lineage>
</organism>
<keyword evidence="3" id="KW-1185">Reference proteome</keyword>
<comment type="caution">
    <text evidence="2">The sequence shown here is derived from an EMBL/GenBank/DDBJ whole genome shotgun (WGS) entry which is preliminary data.</text>
</comment>
<dbReference type="OrthoDB" id="433738at2759"/>
<dbReference type="GO" id="GO:0016853">
    <property type="term" value="F:isomerase activity"/>
    <property type="evidence" value="ECO:0007669"/>
    <property type="project" value="UniProtKB-KW"/>
</dbReference>
<dbReference type="Pfam" id="PF14559">
    <property type="entry name" value="TPR_19"/>
    <property type="match status" value="1"/>
</dbReference>